<keyword evidence="1" id="KW-0732">Signal</keyword>
<dbReference type="OrthoDB" id="1259469at2"/>
<dbReference type="RefSeq" id="WP_121460907.1">
    <property type="nucleotide sequence ID" value="NZ_RBXB01000001.1"/>
</dbReference>
<dbReference type="Proteomes" id="UP000272428">
    <property type="component" value="Unassembled WGS sequence"/>
</dbReference>
<gene>
    <name evidence="2" type="ORF">BCF58_1277</name>
</gene>
<comment type="caution">
    <text evidence="2">The sequence shown here is derived from an EMBL/GenBank/DDBJ whole genome shotgun (WGS) entry which is preliminary data.</text>
</comment>
<dbReference type="EMBL" id="RBXB01000001">
    <property type="protein sequence ID" value="RKT02044.1"/>
    <property type="molecule type" value="Genomic_DNA"/>
</dbReference>
<accession>A0A495SRK4</accession>
<proteinExistence type="predicted"/>
<evidence type="ECO:0000256" key="1">
    <source>
        <dbReference type="SAM" id="SignalP"/>
    </source>
</evidence>
<name>A0A495SRK4_9FLAO</name>
<keyword evidence="3" id="KW-1185">Reference proteome</keyword>
<evidence type="ECO:0000313" key="2">
    <source>
        <dbReference type="EMBL" id="RKT02044.1"/>
    </source>
</evidence>
<reference evidence="2 3" key="1">
    <citation type="submission" date="2018-10" db="EMBL/GenBank/DDBJ databases">
        <title>Genomic Encyclopedia of Archaeal and Bacterial Type Strains, Phase II (KMG-II): from individual species to whole genera.</title>
        <authorList>
            <person name="Goeker M."/>
        </authorList>
    </citation>
    <scope>NUCLEOTIDE SEQUENCE [LARGE SCALE GENOMIC DNA]</scope>
    <source>
        <strain evidence="2 3">DSM 14219</strain>
    </source>
</reference>
<protein>
    <submittedName>
        <fullName evidence="2">Uncharacterized protein</fullName>
    </submittedName>
</protein>
<organism evidence="2 3">
    <name type="scientific">Chryseobacterium defluvii</name>
    <dbReference type="NCBI Taxonomy" id="160396"/>
    <lineage>
        <taxon>Bacteria</taxon>
        <taxon>Pseudomonadati</taxon>
        <taxon>Bacteroidota</taxon>
        <taxon>Flavobacteriia</taxon>
        <taxon>Flavobacteriales</taxon>
        <taxon>Weeksellaceae</taxon>
        <taxon>Chryseobacterium group</taxon>
        <taxon>Chryseobacterium</taxon>
    </lineage>
</organism>
<feature type="chain" id="PRO_5019868184" evidence="1">
    <location>
        <begin position="22"/>
        <end position="134"/>
    </location>
</feature>
<evidence type="ECO:0000313" key="3">
    <source>
        <dbReference type="Proteomes" id="UP000272428"/>
    </source>
</evidence>
<feature type="signal peptide" evidence="1">
    <location>
        <begin position="1"/>
        <end position="21"/>
    </location>
</feature>
<sequence>MLTRFLIIPFMLAFAVAFAQAADRLQLNLRLYPVQTLSIGNTESNSVEKEIPTPDYLVVSSVSGFQVHVKREMYTHRDNKVKKNHDSMEYYLIDNPKGVMHKKYIINQNIENIIKKTGSPVAENELLVFTIISK</sequence>
<dbReference type="AlphaFoldDB" id="A0A495SRK4"/>